<protein>
    <submittedName>
        <fullName evidence="2">Uncharacterized protein</fullName>
    </submittedName>
</protein>
<reference evidence="2" key="1">
    <citation type="submission" date="2021-01" db="EMBL/GenBank/DDBJ databases">
        <authorList>
            <person name="Kaushik A."/>
        </authorList>
    </citation>
    <scope>NUCLEOTIDE SEQUENCE</scope>
    <source>
        <strain evidence="2">AG1-1C</strain>
    </source>
</reference>
<dbReference type="Proteomes" id="UP000663846">
    <property type="component" value="Unassembled WGS sequence"/>
</dbReference>
<gene>
    <name evidence="2" type="ORF">RDB_LOCUS32934</name>
</gene>
<accession>A0A8H3A4Y9</accession>
<comment type="caution">
    <text evidence="2">The sequence shown here is derived from an EMBL/GenBank/DDBJ whole genome shotgun (WGS) entry which is preliminary data.</text>
</comment>
<dbReference type="EMBL" id="CAJMWS010000210">
    <property type="protein sequence ID" value="CAE6379746.1"/>
    <property type="molecule type" value="Genomic_DNA"/>
</dbReference>
<evidence type="ECO:0000256" key="1">
    <source>
        <dbReference type="SAM" id="MobiDB-lite"/>
    </source>
</evidence>
<proteinExistence type="predicted"/>
<sequence length="279" mass="30836">MSFALFDYIESIKPSFGDDKRAKVGLMIMHYITLARVSGGNVRMEQALTSSGNPFVRKVLRNMTIVRDLAFALRVDMSLPYDETCAIPEGLRQLCRQYYIDVQLCIDRHQKAADVREELGSLIVFVRVARAVMGALHEDTLRALDETYVGHRPAGYKPKTKWLGFGTEHTTPSVRACDLPGARVPHPANPKSSPPSSGPVSMARKDSDSSSSSPSFEPKPAPRKRPAAHRHPLPYGHPTHTCEFVPSLAASNQAVLYAQRMAAAAYYQTLQQGMVGRRA</sequence>
<evidence type="ECO:0000313" key="2">
    <source>
        <dbReference type="EMBL" id="CAE6379746.1"/>
    </source>
</evidence>
<dbReference type="AlphaFoldDB" id="A0A8H3A4Y9"/>
<feature type="region of interest" description="Disordered" evidence="1">
    <location>
        <begin position="174"/>
        <end position="235"/>
    </location>
</feature>
<evidence type="ECO:0000313" key="3">
    <source>
        <dbReference type="Proteomes" id="UP000663846"/>
    </source>
</evidence>
<organism evidence="2 3">
    <name type="scientific">Rhizoctonia solani</name>
    <dbReference type="NCBI Taxonomy" id="456999"/>
    <lineage>
        <taxon>Eukaryota</taxon>
        <taxon>Fungi</taxon>
        <taxon>Dikarya</taxon>
        <taxon>Basidiomycota</taxon>
        <taxon>Agaricomycotina</taxon>
        <taxon>Agaricomycetes</taxon>
        <taxon>Cantharellales</taxon>
        <taxon>Ceratobasidiaceae</taxon>
        <taxon>Rhizoctonia</taxon>
    </lineage>
</organism>
<name>A0A8H3A4Y9_9AGAM</name>
<feature type="compositionally biased region" description="Basic residues" evidence="1">
    <location>
        <begin position="221"/>
        <end position="232"/>
    </location>
</feature>